<feature type="non-terminal residue" evidence="7">
    <location>
        <position position="1"/>
    </location>
</feature>
<comment type="similarity">
    <text evidence="1">Belongs to the AB hydrolase superfamily. Lipase family.</text>
</comment>
<dbReference type="Proteomes" id="UP000540762">
    <property type="component" value="Unassembled WGS sequence"/>
</dbReference>
<evidence type="ECO:0000256" key="3">
    <source>
        <dbReference type="ARBA" id="ARBA00022963"/>
    </source>
</evidence>
<evidence type="ECO:0000259" key="6">
    <source>
        <dbReference type="Pfam" id="PF00561"/>
    </source>
</evidence>
<dbReference type="InterPro" id="IPR029058">
    <property type="entry name" value="AB_hydrolase_fold"/>
</dbReference>
<evidence type="ECO:0000256" key="1">
    <source>
        <dbReference type="ARBA" id="ARBA00010701"/>
    </source>
</evidence>
<comment type="caution">
    <text evidence="7">The sequence shown here is derived from an EMBL/GenBank/DDBJ whole genome shotgun (WGS) entry which is preliminary data.</text>
</comment>
<dbReference type="AlphaFoldDB" id="A0A7K7M101"/>
<protein>
    <submittedName>
        <fullName evidence="7">LIPN Lipase</fullName>
    </submittedName>
</protein>
<sequence>SQKILFHGYPSKEYDVMTEDGYFLSLNQIPHGRGDTGLSGSRTPVLIVHGFFLDGGDWVDNFPDDSLAFILADAGYDVWLGNNRGNSWSRRHRSLSTGSEEFWDFSFHEMAMYDLPAMVGFILMQTGQEKLFYVGHGQGSSLGFIAFSSLPHLAQKIKLFFALAPVFTFCHTRSPVLKVALLSDLEIKKLFGTRELVLVQRKKKKYLVKECNRPLSAKVCAEEIVAFGGFDRNNLNLSRLDVYLSHFPDYTSVKTLVHWGQTAKTAEFKQFDYGLGNMEKYKQPRPPFYRIEAMRVPVAVWSGGLDWITPTGETQHLLPHLSNIVHREHFPDWNHYDPHWGLNAPQRLYRHMVTLMEESR</sequence>
<dbReference type="GO" id="GO:0016042">
    <property type="term" value="P:lipid catabolic process"/>
    <property type="evidence" value="ECO:0007669"/>
    <property type="project" value="UniProtKB-KW"/>
</dbReference>
<accession>A0A7K7M101</accession>
<dbReference type="PANTHER" id="PTHR11005">
    <property type="entry name" value="LYSOSOMAL ACID LIPASE-RELATED"/>
    <property type="match status" value="1"/>
</dbReference>
<evidence type="ECO:0000256" key="5">
    <source>
        <dbReference type="ARBA" id="ARBA00023180"/>
    </source>
</evidence>
<name>A0A7K7M101_9PASS</name>
<proteinExistence type="inferred from homology"/>
<evidence type="ECO:0000313" key="8">
    <source>
        <dbReference type="Proteomes" id="UP000540762"/>
    </source>
</evidence>
<dbReference type="InterPro" id="IPR025483">
    <property type="entry name" value="Lipase_euk"/>
</dbReference>
<keyword evidence="8" id="KW-1185">Reference proteome</keyword>
<evidence type="ECO:0000256" key="4">
    <source>
        <dbReference type="ARBA" id="ARBA00023098"/>
    </source>
</evidence>
<keyword evidence="3" id="KW-0442">Lipid degradation</keyword>
<feature type="non-terminal residue" evidence="7">
    <location>
        <position position="360"/>
    </location>
</feature>
<organism evidence="7 8">
    <name type="scientific">Brachypodius melanocephalos</name>
    <name type="common">black-headed bulbul</name>
    <dbReference type="NCBI Taxonomy" id="3235156"/>
    <lineage>
        <taxon>Eukaryota</taxon>
        <taxon>Metazoa</taxon>
        <taxon>Chordata</taxon>
        <taxon>Craniata</taxon>
        <taxon>Vertebrata</taxon>
        <taxon>Euteleostomi</taxon>
        <taxon>Archelosauria</taxon>
        <taxon>Archosauria</taxon>
        <taxon>Dinosauria</taxon>
        <taxon>Saurischia</taxon>
        <taxon>Theropoda</taxon>
        <taxon>Coelurosauria</taxon>
        <taxon>Aves</taxon>
        <taxon>Neognathae</taxon>
        <taxon>Neoaves</taxon>
        <taxon>Telluraves</taxon>
        <taxon>Australaves</taxon>
        <taxon>Passeriformes</taxon>
        <taxon>Sylvioidea</taxon>
        <taxon>Pycnonotidae</taxon>
        <taxon>Brachypodius</taxon>
    </lineage>
</organism>
<dbReference type="Pfam" id="PF00561">
    <property type="entry name" value="Abhydrolase_1"/>
    <property type="match status" value="1"/>
</dbReference>
<reference evidence="7 8" key="1">
    <citation type="submission" date="2019-09" db="EMBL/GenBank/DDBJ databases">
        <title>Bird 10,000 Genomes (B10K) Project - Family phase.</title>
        <authorList>
            <person name="Zhang G."/>
        </authorList>
    </citation>
    <scope>NUCLEOTIDE SEQUENCE [LARGE SCALE GENOMIC DNA]</scope>
    <source>
        <strain evidence="7">OUT-0037</strain>
        <tissue evidence="7">Liver</tissue>
    </source>
</reference>
<keyword evidence="4" id="KW-0443">Lipid metabolism</keyword>
<dbReference type="Gene3D" id="3.40.50.1820">
    <property type="entry name" value="alpha/beta hydrolase"/>
    <property type="match status" value="1"/>
</dbReference>
<dbReference type="PIRSF" id="PIRSF000862">
    <property type="entry name" value="Steryl_ester_lip"/>
    <property type="match status" value="1"/>
</dbReference>
<gene>
    <name evidence="7" type="primary">Lipn</name>
    <name evidence="7" type="ORF">BRAATR_R12328</name>
</gene>
<keyword evidence="5" id="KW-0325">Glycoprotein</keyword>
<dbReference type="EMBL" id="VZSR01000745">
    <property type="protein sequence ID" value="NWZ36499.1"/>
    <property type="molecule type" value="Genomic_DNA"/>
</dbReference>
<keyword evidence="2" id="KW-0732">Signal</keyword>
<dbReference type="InterPro" id="IPR000073">
    <property type="entry name" value="AB_hydrolase_1"/>
</dbReference>
<dbReference type="FunFam" id="3.40.50.1820:FF:000012">
    <property type="entry name" value="Lipase"/>
    <property type="match status" value="1"/>
</dbReference>
<feature type="domain" description="AB hydrolase-1" evidence="6">
    <location>
        <begin position="44"/>
        <end position="341"/>
    </location>
</feature>
<dbReference type="GO" id="GO:0016788">
    <property type="term" value="F:hydrolase activity, acting on ester bonds"/>
    <property type="evidence" value="ECO:0007669"/>
    <property type="project" value="InterPro"/>
</dbReference>
<evidence type="ECO:0000313" key="7">
    <source>
        <dbReference type="EMBL" id="NWZ36499.1"/>
    </source>
</evidence>
<dbReference type="SUPFAM" id="SSF53474">
    <property type="entry name" value="alpha/beta-Hydrolases"/>
    <property type="match status" value="1"/>
</dbReference>
<evidence type="ECO:0000256" key="2">
    <source>
        <dbReference type="ARBA" id="ARBA00022729"/>
    </source>
</evidence>